<organism evidence="11 12">
    <name type="scientific">Nitzschia inconspicua</name>
    <dbReference type="NCBI Taxonomy" id="303405"/>
    <lineage>
        <taxon>Eukaryota</taxon>
        <taxon>Sar</taxon>
        <taxon>Stramenopiles</taxon>
        <taxon>Ochrophyta</taxon>
        <taxon>Bacillariophyta</taxon>
        <taxon>Bacillariophyceae</taxon>
        <taxon>Bacillariophycidae</taxon>
        <taxon>Bacillariales</taxon>
        <taxon>Bacillariaceae</taxon>
        <taxon>Nitzschia</taxon>
    </lineage>
</organism>
<dbReference type="GO" id="GO:0005739">
    <property type="term" value="C:mitochondrion"/>
    <property type="evidence" value="ECO:0007669"/>
    <property type="project" value="TreeGrafter"/>
</dbReference>
<dbReference type="InterPro" id="IPR001279">
    <property type="entry name" value="Metallo-B-lactamas"/>
</dbReference>
<evidence type="ECO:0000256" key="8">
    <source>
        <dbReference type="SAM" id="MobiDB-lite"/>
    </source>
</evidence>
<dbReference type="PANTHER" id="PTHR12553:SF49">
    <property type="entry name" value="ZINC PHOSPHODIESTERASE ELAC PROTEIN 2"/>
    <property type="match status" value="1"/>
</dbReference>
<feature type="domain" description="Metallo-beta-lactamase" evidence="9">
    <location>
        <begin position="512"/>
        <end position="731"/>
    </location>
</feature>
<comment type="cofactor">
    <cofactor evidence="1">
        <name>Zn(2+)</name>
        <dbReference type="ChEBI" id="CHEBI:29105"/>
    </cofactor>
</comment>
<dbReference type="OrthoDB" id="527344at2759"/>
<gene>
    <name evidence="11" type="ORF">IV203_018175</name>
</gene>
<dbReference type="InterPro" id="IPR027794">
    <property type="entry name" value="tRNase_Z_dom"/>
</dbReference>
<dbReference type="AlphaFoldDB" id="A0A9K3M199"/>
<dbReference type="CDD" id="cd07718">
    <property type="entry name" value="RNaseZ_ELAC1_ELAC2-C-term-like_MBL-fold"/>
    <property type="match status" value="1"/>
</dbReference>
<name>A0A9K3M199_9STRA</name>
<evidence type="ECO:0000256" key="6">
    <source>
        <dbReference type="ARBA" id="ARBA00022801"/>
    </source>
</evidence>
<dbReference type="InterPro" id="IPR047151">
    <property type="entry name" value="RNZ2-like"/>
</dbReference>
<keyword evidence="7" id="KW-0862">Zinc</keyword>
<keyword evidence="2" id="KW-0819">tRNA processing</keyword>
<comment type="caution">
    <text evidence="11">The sequence shown here is derived from an EMBL/GenBank/DDBJ whole genome shotgun (WGS) entry which is preliminary data.</text>
</comment>
<keyword evidence="3" id="KW-0540">Nuclease</keyword>
<keyword evidence="12" id="KW-1185">Reference proteome</keyword>
<evidence type="ECO:0000256" key="2">
    <source>
        <dbReference type="ARBA" id="ARBA00022694"/>
    </source>
</evidence>
<evidence type="ECO:0000259" key="10">
    <source>
        <dbReference type="Pfam" id="PF13691"/>
    </source>
</evidence>
<protein>
    <submittedName>
        <fullName evidence="11">Ribonuclease Z</fullName>
    </submittedName>
</protein>
<dbReference type="GO" id="GO:1990180">
    <property type="term" value="P:mitochondrial tRNA 3'-end processing"/>
    <property type="evidence" value="ECO:0007669"/>
    <property type="project" value="TreeGrafter"/>
</dbReference>
<reference evidence="11" key="1">
    <citation type="journal article" date="2021" name="Sci. Rep.">
        <title>Diploid genomic architecture of Nitzschia inconspicua, an elite biomass production diatom.</title>
        <authorList>
            <person name="Oliver A."/>
            <person name="Podell S."/>
            <person name="Pinowska A."/>
            <person name="Traller J.C."/>
            <person name="Smith S.R."/>
            <person name="McClure R."/>
            <person name="Beliaev A."/>
            <person name="Bohutskyi P."/>
            <person name="Hill E.A."/>
            <person name="Rabines A."/>
            <person name="Zheng H."/>
            <person name="Allen L.Z."/>
            <person name="Kuo A."/>
            <person name="Grigoriev I.V."/>
            <person name="Allen A.E."/>
            <person name="Hazlebeck D."/>
            <person name="Allen E.E."/>
        </authorList>
    </citation>
    <scope>NUCLEOTIDE SEQUENCE</scope>
    <source>
        <strain evidence="11">Hildebrandi</strain>
    </source>
</reference>
<dbReference type="Pfam" id="PF13691">
    <property type="entry name" value="Lactamase_B_4"/>
    <property type="match status" value="1"/>
</dbReference>
<dbReference type="Proteomes" id="UP000693970">
    <property type="component" value="Unassembled WGS sequence"/>
</dbReference>
<evidence type="ECO:0000256" key="5">
    <source>
        <dbReference type="ARBA" id="ARBA00022759"/>
    </source>
</evidence>
<reference evidence="11" key="2">
    <citation type="submission" date="2021-04" db="EMBL/GenBank/DDBJ databases">
        <authorList>
            <person name="Podell S."/>
        </authorList>
    </citation>
    <scope>NUCLEOTIDE SEQUENCE</scope>
    <source>
        <strain evidence="11">Hildebrandi</strain>
    </source>
</reference>
<dbReference type="GO" id="GO:0046872">
    <property type="term" value="F:metal ion binding"/>
    <property type="evidence" value="ECO:0007669"/>
    <property type="project" value="UniProtKB-KW"/>
</dbReference>
<keyword evidence="4" id="KW-0479">Metal-binding</keyword>
<evidence type="ECO:0000256" key="7">
    <source>
        <dbReference type="ARBA" id="ARBA00022833"/>
    </source>
</evidence>
<evidence type="ECO:0000259" key="9">
    <source>
        <dbReference type="Pfam" id="PF12706"/>
    </source>
</evidence>
<evidence type="ECO:0000256" key="4">
    <source>
        <dbReference type="ARBA" id="ARBA00022723"/>
    </source>
</evidence>
<evidence type="ECO:0000313" key="12">
    <source>
        <dbReference type="Proteomes" id="UP000693970"/>
    </source>
</evidence>
<evidence type="ECO:0000256" key="3">
    <source>
        <dbReference type="ARBA" id="ARBA00022722"/>
    </source>
</evidence>
<keyword evidence="5" id="KW-0255">Endonuclease</keyword>
<feature type="region of interest" description="Disordered" evidence="8">
    <location>
        <begin position="96"/>
        <end position="126"/>
    </location>
</feature>
<keyword evidence="6" id="KW-0378">Hydrolase</keyword>
<dbReference type="GO" id="GO:0042781">
    <property type="term" value="F:3'-tRNA processing endoribonuclease activity"/>
    <property type="evidence" value="ECO:0007669"/>
    <property type="project" value="InterPro"/>
</dbReference>
<feature type="domain" description="tRNase Z endonuclease" evidence="10">
    <location>
        <begin position="7"/>
        <end position="66"/>
    </location>
</feature>
<dbReference type="Pfam" id="PF12706">
    <property type="entry name" value="Lactamase_B_2"/>
    <property type="match status" value="1"/>
</dbReference>
<dbReference type="PANTHER" id="PTHR12553">
    <property type="entry name" value="ZINC PHOSPHODIESTERASE ELAC PROTEIN 2"/>
    <property type="match status" value="1"/>
</dbReference>
<feature type="compositionally biased region" description="Polar residues" evidence="8">
    <location>
        <begin position="96"/>
        <end position="115"/>
    </location>
</feature>
<sequence length="811" mass="89472">MTSCVRVLSVQSVDSSPSLLIVGPDGKKTLINCGEGCQRLFLEFGQKISSIDRICLTHLQHDAMGGLPGMILTAADVMKHVTAAATARKNLKIASTTTAGGANHSNQQTQQSGRTNEGDSDVLSGLQLHGPTGTRAFVHSLRHFMRRDDFYMDIHEGTYRQELGGDDKSNKKRKNVVSMPEQSWFLESIVTNLGADNHPKQQDSNENGHRKQRQALSYLFTTPPITGRFLADKAKELGIPKGPLYGKLKAGQSVTFPDPKDPENSTVTIESHQVVEPKSPGIVVAVLYYPSVNVWNQLRESEQMKRFQQHPETPKKKGETMPTLELVIHMAPLCLFQAIDNEAWRTSFGNNVQHLVVATDHSPHTVDNTSLSAFHSASVGTWMRSQLSSAVYHRPNEHPSEVPVSSGYTIAVPLLEYLVIPRGKRGFQNSDAFVQHWQLLRDEAQTVVTKSGCLEEFSRFQQSMQFQKDNECSHHRQESPAEILFTGTGSAIPCKYRNVSGIVIKMDNGNAIMLDCGEGTVGQLLRAQPKDDEDRACKNNGSVQTIKSIKAVWISHPHADHHLGILRLLSERRAYSGGDPLLLIAPPNLGRFLKEYEQVVPEIAGTYTFLDCRSLGPDASSSFSENLNDVQQRLKSELGILSCDAIPVAHCQNSFAVVFHGTSFGSLAYSGDCRPSMVFAEVAQNADILIHEATFADGLEADAVMKRHCTVGEALKVAERMKAKTLLLTHFSQRYPKIPPLPTNNGVMSIIPAFDFMKITHQNMSLASQITPILRLLYPDEDNEEDDNEVATSAMEAAMDVPGLFAQKDLL</sequence>
<accession>A0A9K3M199</accession>
<evidence type="ECO:0000256" key="1">
    <source>
        <dbReference type="ARBA" id="ARBA00001947"/>
    </source>
</evidence>
<evidence type="ECO:0000313" key="11">
    <source>
        <dbReference type="EMBL" id="KAG7372032.1"/>
    </source>
</evidence>
<dbReference type="EMBL" id="JAGRRH010000003">
    <property type="protein sequence ID" value="KAG7372032.1"/>
    <property type="molecule type" value="Genomic_DNA"/>
</dbReference>
<proteinExistence type="predicted"/>